<dbReference type="AlphaFoldDB" id="A0A853BGH1"/>
<evidence type="ECO:0000256" key="1">
    <source>
        <dbReference type="SAM" id="Phobius"/>
    </source>
</evidence>
<accession>A0A853BGH1</accession>
<gene>
    <name evidence="2" type="ORF">HNR12_000726</name>
</gene>
<comment type="caution">
    <text evidence="2">The sequence shown here is derived from an EMBL/GenBank/DDBJ whole genome shotgun (WGS) entry which is preliminary data.</text>
</comment>
<reference evidence="2 3" key="1">
    <citation type="submission" date="2020-07" db="EMBL/GenBank/DDBJ databases">
        <title>Sequencing the genomes of 1000 actinobacteria strains.</title>
        <authorList>
            <person name="Klenk H.-P."/>
        </authorList>
    </citation>
    <scope>NUCLEOTIDE SEQUENCE [LARGE SCALE GENOMIC DNA]</scope>
    <source>
        <strain evidence="2 3">DSM 45927</strain>
    </source>
</reference>
<proteinExistence type="predicted"/>
<dbReference type="RefSeq" id="WP_179766094.1">
    <property type="nucleotide sequence ID" value="NZ_JACCFO010000001.1"/>
</dbReference>
<dbReference type="Proteomes" id="UP000575985">
    <property type="component" value="Unassembled WGS sequence"/>
</dbReference>
<keyword evidence="1" id="KW-0472">Membrane</keyword>
<feature type="transmembrane region" description="Helical" evidence="1">
    <location>
        <begin position="15"/>
        <end position="46"/>
    </location>
</feature>
<protein>
    <submittedName>
        <fullName evidence="2">Putative membrane-anchored protein</fullName>
    </submittedName>
</protein>
<keyword evidence="1" id="KW-0812">Transmembrane</keyword>
<organism evidence="2 3">
    <name type="scientific">Streptomonospora nanhaiensis</name>
    <dbReference type="NCBI Taxonomy" id="1323731"/>
    <lineage>
        <taxon>Bacteria</taxon>
        <taxon>Bacillati</taxon>
        <taxon>Actinomycetota</taxon>
        <taxon>Actinomycetes</taxon>
        <taxon>Streptosporangiales</taxon>
        <taxon>Nocardiopsidaceae</taxon>
        <taxon>Streptomonospora</taxon>
    </lineage>
</organism>
<evidence type="ECO:0000313" key="3">
    <source>
        <dbReference type="Proteomes" id="UP000575985"/>
    </source>
</evidence>
<dbReference type="EMBL" id="JACCFO010000001">
    <property type="protein sequence ID" value="NYI94449.1"/>
    <property type="molecule type" value="Genomic_DNA"/>
</dbReference>
<evidence type="ECO:0000313" key="2">
    <source>
        <dbReference type="EMBL" id="NYI94449.1"/>
    </source>
</evidence>
<sequence length="86" mass="8637">MGGSGEKPASQGSAIGALIANVIGLCLCWPFGIIGIILGIIAVVNVTSNPSTSRTCGLISWIAFGVGAVAGIAYWVIYGFAAFAAY</sequence>
<keyword evidence="1" id="KW-1133">Transmembrane helix</keyword>
<feature type="transmembrane region" description="Helical" evidence="1">
    <location>
        <begin position="58"/>
        <end position="85"/>
    </location>
</feature>
<name>A0A853BGH1_9ACTN</name>
<keyword evidence="3" id="KW-1185">Reference proteome</keyword>